<evidence type="ECO:0000313" key="4">
    <source>
        <dbReference type="EMBL" id="KAJ4972973.1"/>
    </source>
</evidence>
<dbReference type="PROSITE" id="PS50294">
    <property type="entry name" value="WD_REPEATS_REGION"/>
    <property type="match status" value="2"/>
</dbReference>
<dbReference type="Proteomes" id="UP001141806">
    <property type="component" value="Unassembled WGS sequence"/>
</dbReference>
<dbReference type="AlphaFoldDB" id="A0A9Q0QV12"/>
<dbReference type="InterPro" id="IPR036322">
    <property type="entry name" value="WD40_repeat_dom_sf"/>
</dbReference>
<dbReference type="InterPro" id="IPR019775">
    <property type="entry name" value="WD40_repeat_CS"/>
</dbReference>
<dbReference type="GO" id="GO:0005656">
    <property type="term" value="C:nuclear pre-replicative complex"/>
    <property type="evidence" value="ECO:0007669"/>
    <property type="project" value="TreeGrafter"/>
</dbReference>
<evidence type="ECO:0000256" key="3">
    <source>
        <dbReference type="PROSITE-ProRule" id="PRU00221"/>
    </source>
</evidence>
<dbReference type="PANTHER" id="PTHR18763">
    <property type="entry name" value="WD-REPEAT PROTEIN 18"/>
    <property type="match status" value="1"/>
</dbReference>
<dbReference type="InterPro" id="IPR020472">
    <property type="entry name" value="WD40_PAC1"/>
</dbReference>
<evidence type="ECO:0000256" key="1">
    <source>
        <dbReference type="ARBA" id="ARBA00022574"/>
    </source>
</evidence>
<comment type="caution">
    <text evidence="4">The sequence shown here is derived from an EMBL/GenBank/DDBJ whole genome shotgun (WGS) entry which is preliminary data.</text>
</comment>
<feature type="repeat" description="WD" evidence="3">
    <location>
        <begin position="152"/>
        <end position="185"/>
    </location>
</feature>
<evidence type="ECO:0000256" key="2">
    <source>
        <dbReference type="ARBA" id="ARBA00022737"/>
    </source>
</evidence>
<evidence type="ECO:0000313" key="5">
    <source>
        <dbReference type="Proteomes" id="UP001141806"/>
    </source>
</evidence>
<dbReference type="PANTHER" id="PTHR18763:SF4">
    <property type="entry name" value="PROTEIN ROOT INITIATION DEFECTIVE 3-LIKE"/>
    <property type="match status" value="1"/>
</dbReference>
<dbReference type="SMART" id="SM00320">
    <property type="entry name" value="WD40"/>
    <property type="match status" value="5"/>
</dbReference>
<proteinExistence type="predicted"/>
<sequence>MQCILKLTREGGREALAGETRGEGEKQGAMVREAEALVVCSDKSMGAGITVWDMDAGNQLLHFPTCASPPHGLLCLKNQFLVASQVRNHGSFGSGAIFIWPFSKPHSPLRSYPMEAIGPLSSTNDGLYIVGGAFSGNAYVWEVSSGELLKSWCAHHTSLNCLAISDDNSLLISGSSDGLIRVWSMISFNIFGGSLLDVADCGGLPNFLLSWLAHQSAITGLLFISGSSNLVLISSSLDGTFKVWDLVSGTMLQSRAFPLAVTAVVLDPGQQLFSGSADGRIFVDLLDIGLGEDPATDYEDHMMVLSGHKASITALTFNSSGSLLISASEDCTVCLWDVSCWVVIRRFNHQKGKITNMVIVPQSSLLPGVENQNISNDQLYVSVLEKYPQSANFSRGPVMRLPTCLPKDSPINAGFLSTDSMNKQILELEQGRTLSALQMKVETNVKNRMWATSMTKHVTEMNKQLRSRLLDLMDCRLSPSLELVTSEKRKRIKINSPLQPGEEKPKSPT</sequence>
<dbReference type="PROSITE" id="PS50082">
    <property type="entry name" value="WD_REPEATS_2"/>
    <property type="match status" value="3"/>
</dbReference>
<dbReference type="InterPro" id="IPR001680">
    <property type="entry name" value="WD40_rpt"/>
</dbReference>
<keyword evidence="1 3" id="KW-0853">WD repeat</keyword>
<keyword evidence="2" id="KW-0677">Repeat</keyword>
<dbReference type="GO" id="GO:0006261">
    <property type="term" value="P:DNA-templated DNA replication"/>
    <property type="evidence" value="ECO:0007669"/>
    <property type="project" value="TreeGrafter"/>
</dbReference>
<organism evidence="4 5">
    <name type="scientific">Protea cynaroides</name>
    <dbReference type="NCBI Taxonomy" id="273540"/>
    <lineage>
        <taxon>Eukaryota</taxon>
        <taxon>Viridiplantae</taxon>
        <taxon>Streptophyta</taxon>
        <taxon>Embryophyta</taxon>
        <taxon>Tracheophyta</taxon>
        <taxon>Spermatophyta</taxon>
        <taxon>Magnoliopsida</taxon>
        <taxon>Proteales</taxon>
        <taxon>Proteaceae</taxon>
        <taxon>Protea</taxon>
    </lineage>
</organism>
<dbReference type="GO" id="GO:0120330">
    <property type="term" value="C:rixosome complex"/>
    <property type="evidence" value="ECO:0007669"/>
    <property type="project" value="TreeGrafter"/>
</dbReference>
<dbReference type="PROSITE" id="PS00678">
    <property type="entry name" value="WD_REPEATS_1"/>
    <property type="match status" value="1"/>
</dbReference>
<gene>
    <name evidence="4" type="ORF">NE237_006147</name>
</gene>
<name>A0A9Q0QV12_9MAGN</name>
<dbReference type="OrthoDB" id="756370at2759"/>
<accession>A0A9Q0QV12</accession>
<feature type="repeat" description="WD" evidence="3">
    <location>
        <begin position="211"/>
        <end position="254"/>
    </location>
</feature>
<dbReference type="Gene3D" id="2.130.10.10">
    <property type="entry name" value="YVTN repeat-like/Quinoprotein amine dehydrogenase"/>
    <property type="match status" value="2"/>
</dbReference>
<dbReference type="PRINTS" id="PR00320">
    <property type="entry name" value="GPROTEINBRPT"/>
</dbReference>
<dbReference type="EMBL" id="JAMYWD010000004">
    <property type="protein sequence ID" value="KAJ4972973.1"/>
    <property type="molecule type" value="Genomic_DNA"/>
</dbReference>
<dbReference type="SUPFAM" id="SSF50978">
    <property type="entry name" value="WD40 repeat-like"/>
    <property type="match status" value="1"/>
</dbReference>
<dbReference type="GO" id="GO:0006364">
    <property type="term" value="P:rRNA processing"/>
    <property type="evidence" value="ECO:0007669"/>
    <property type="project" value="TreeGrafter"/>
</dbReference>
<dbReference type="InterPro" id="IPR015943">
    <property type="entry name" value="WD40/YVTN_repeat-like_dom_sf"/>
</dbReference>
<dbReference type="InterPro" id="IPR045227">
    <property type="entry name" value="WDR18/Ipi3/RID3"/>
</dbReference>
<keyword evidence="5" id="KW-1185">Reference proteome</keyword>
<reference evidence="4" key="1">
    <citation type="journal article" date="2023" name="Plant J.">
        <title>The genome of the king protea, Protea cynaroides.</title>
        <authorList>
            <person name="Chang J."/>
            <person name="Duong T.A."/>
            <person name="Schoeman C."/>
            <person name="Ma X."/>
            <person name="Roodt D."/>
            <person name="Barker N."/>
            <person name="Li Z."/>
            <person name="Van de Peer Y."/>
            <person name="Mizrachi E."/>
        </authorList>
    </citation>
    <scope>NUCLEOTIDE SEQUENCE</scope>
    <source>
        <tissue evidence="4">Young leaves</tissue>
    </source>
</reference>
<protein>
    <submittedName>
        <fullName evidence="4">Uncharacterized protein</fullName>
    </submittedName>
</protein>
<dbReference type="Pfam" id="PF00400">
    <property type="entry name" value="WD40"/>
    <property type="match status" value="3"/>
</dbReference>
<feature type="repeat" description="WD" evidence="3">
    <location>
        <begin position="305"/>
        <end position="339"/>
    </location>
</feature>